<dbReference type="KEGG" id="ifn:GM661_14005"/>
<dbReference type="InterPro" id="IPR004805">
    <property type="entry name" value="DnaE2/DnaE/PolC"/>
</dbReference>
<keyword evidence="7" id="KW-0235">DNA replication</keyword>
<evidence type="ECO:0000256" key="5">
    <source>
        <dbReference type="ARBA" id="ARBA00022679"/>
    </source>
</evidence>
<dbReference type="SMART" id="SM00481">
    <property type="entry name" value="POLIIIAc"/>
    <property type="match status" value="1"/>
</dbReference>
<sequence>MTANFVHLHVHTEYSLLDGALRIKDLVQYSKELAMPAVAMTDHGVLYGAVDFYRQAVREGIKPIIGCEVYLAPGSRFEKSKRERYHLVLLAMDNEGYHNLIKLVSQAWLEGFYYKPRVDKDLLYEHHKGLVALSACVQGEIPQLILKGKEEKARETSLEYREIFGKGNFYFELQDHHLGDEKKVNSHLIKLGKELNIPLLVTNDVHYLKQSDAELHDVLLAMQTGKTVDDENRMTFPNDKFYFKKPAEMFRLFPSLSEIYQNTVDLAERSEVKLDFNTFYLPDYPDAGGKEAAAKLLRRKCQDGLLDKGLADNKVAQERLEYELKVIEEMGYVSYFLIVWDFVDYAVRNDIRVGPGRGSAAGSLVSYLLGITRINPLEYNLIFERFLNPERVTMPDIDIDFDERRDEIIEYVRERYGDEKVAQIGTFGTMAARAAIRDVGRVLNIPLKRVDRVAKMVPSRPGISLDEALKMNEKLLNYYQSDQEIARLVDFARGVEGLPRHISTHAAGIIIGSRDLSELIPLQTQDEAVITQLPMNDLESLGLLKMDFLGLRNLTIINKALDNIKVNCGHDIVVEQIPLDDPAVYQLLQQGRTLGVFQMESYLFQDLNQRLKPDRFSDLIAILALGRPGPLGSGLVDQYIDSRHGLRKPEYLHSSLEPILKETFGLILYQEQVMEIASKIAGYTMGEADLLRRGMGKKKKELIANERAKFVRGAEELRDIKQDIANKIFDQMEYFAGYGFNKSHSAAYAMLAYQTAYLKEKHPAEFMAAVLSSVMSNLDKVGQYIRECKEMGIAVLPPDINKSHYEFRAMSDGKIHFGLKAIKNVGTAAIKAIIEGRQSEPYHSLEDFLKRVELRPLNIQIIESLIKAGAFSSFEEKRSQILIKFEEIYEKVSSGRRHHSTGQTSFFDVVANKEDFFEDSIKYPDIAELSLEEKLAQEREYLGIYLSAHPLDRFQKKIACFTNCDSQFIKDVDSEENTAQKVLVAGMVIEKKEHITRRKQQMAFLTIEDWAGKIEVIVFPGVYRDNADFLEKGKKVLIMGRLDEGKVLADRVLSLEIPYLMIELTSKESLKEIKEILQKYKGDNPVFFRVDRGDYADLILSNRRYWIGDSSKVLQAFEPLKEIEIKIFD</sequence>
<dbReference type="SUPFAM" id="SSF89550">
    <property type="entry name" value="PHP domain-like"/>
    <property type="match status" value="1"/>
</dbReference>
<comment type="subcellular location">
    <subcellularLocation>
        <location evidence="1">Cytoplasm</location>
    </subcellularLocation>
</comment>
<dbReference type="Pfam" id="PF14579">
    <property type="entry name" value="HHH_6"/>
    <property type="match status" value="1"/>
</dbReference>
<dbReference type="InterPro" id="IPR029460">
    <property type="entry name" value="DNAPol_HHH"/>
</dbReference>
<dbReference type="InterPro" id="IPR003141">
    <property type="entry name" value="Pol/His_phosphatase_N"/>
</dbReference>
<comment type="function">
    <text evidence="9">DNA polymerase III is a complex, multichain enzyme responsible for most of the replicative synthesis in bacteria. This DNA polymerase also exhibits 3' to 5' exonuclease activity. The alpha chain is the DNA polymerase.</text>
</comment>
<dbReference type="Pfam" id="PF07733">
    <property type="entry name" value="DNA_pol3_alpha"/>
    <property type="match status" value="1"/>
</dbReference>
<name>A0A8A7KAY2_9FIRM</name>
<dbReference type="EC" id="2.7.7.7" evidence="3"/>
<dbReference type="InterPro" id="IPR041931">
    <property type="entry name" value="DNA_pol3_alpha_thumb_dom"/>
</dbReference>
<comment type="similarity">
    <text evidence="2">Belongs to the DNA polymerase type-C family. DnaE subfamily.</text>
</comment>
<evidence type="ECO:0000313" key="13">
    <source>
        <dbReference type="Proteomes" id="UP000665020"/>
    </source>
</evidence>
<feature type="domain" description="Polymerase/histidinol phosphatase N-terminal" evidence="11">
    <location>
        <begin position="6"/>
        <end position="73"/>
    </location>
</feature>
<dbReference type="EMBL" id="CP046640">
    <property type="protein sequence ID" value="QTL98993.1"/>
    <property type="molecule type" value="Genomic_DNA"/>
</dbReference>
<protein>
    <recommendedName>
        <fullName evidence="4">DNA polymerase III subunit alpha</fullName>
        <ecNumber evidence="3">2.7.7.7</ecNumber>
    </recommendedName>
</protein>
<dbReference type="InterPro" id="IPR016195">
    <property type="entry name" value="Pol/histidinol_Pase-like"/>
</dbReference>
<dbReference type="PANTHER" id="PTHR32294">
    <property type="entry name" value="DNA POLYMERASE III SUBUNIT ALPHA"/>
    <property type="match status" value="1"/>
</dbReference>
<evidence type="ECO:0000256" key="9">
    <source>
        <dbReference type="ARBA" id="ARBA00025611"/>
    </source>
</evidence>
<dbReference type="Gene3D" id="2.40.50.140">
    <property type="entry name" value="Nucleic acid-binding proteins"/>
    <property type="match status" value="1"/>
</dbReference>
<dbReference type="Pfam" id="PF02811">
    <property type="entry name" value="PHP"/>
    <property type="match status" value="1"/>
</dbReference>
<keyword evidence="5 12" id="KW-0808">Transferase</keyword>
<keyword evidence="6 12" id="KW-0548">Nucleotidyltransferase</keyword>
<dbReference type="GO" id="GO:0003676">
    <property type="term" value="F:nucleic acid binding"/>
    <property type="evidence" value="ECO:0007669"/>
    <property type="project" value="InterPro"/>
</dbReference>
<evidence type="ECO:0000256" key="10">
    <source>
        <dbReference type="ARBA" id="ARBA00049244"/>
    </source>
</evidence>
<dbReference type="Gene3D" id="3.20.20.140">
    <property type="entry name" value="Metal-dependent hydrolases"/>
    <property type="match status" value="1"/>
</dbReference>
<dbReference type="GO" id="GO:0008408">
    <property type="term" value="F:3'-5' exonuclease activity"/>
    <property type="evidence" value="ECO:0007669"/>
    <property type="project" value="InterPro"/>
</dbReference>
<evidence type="ECO:0000256" key="7">
    <source>
        <dbReference type="ARBA" id="ARBA00022705"/>
    </source>
</evidence>
<dbReference type="NCBIfam" id="NF004226">
    <property type="entry name" value="PRK05673.1"/>
    <property type="match status" value="1"/>
</dbReference>
<evidence type="ECO:0000259" key="11">
    <source>
        <dbReference type="SMART" id="SM00481"/>
    </source>
</evidence>
<dbReference type="InterPro" id="IPR004013">
    <property type="entry name" value="PHP_dom"/>
</dbReference>
<dbReference type="Pfam" id="PF17657">
    <property type="entry name" value="DNA_pol3_finger"/>
    <property type="match status" value="1"/>
</dbReference>
<dbReference type="InterPro" id="IPR040982">
    <property type="entry name" value="DNA_pol3_finger"/>
</dbReference>
<dbReference type="InterPro" id="IPR011708">
    <property type="entry name" value="DNA_pol3_alpha_NTPase_dom"/>
</dbReference>
<dbReference type="Gene3D" id="1.10.150.870">
    <property type="match status" value="1"/>
</dbReference>
<organism evidence="12 13">
    <name type="scientific">Iocasia fonsfrigidae</name>
    <dbReference type="NCBI Taxonomy" id="2682810"/>
    <lineage>
        <taxon>Bacteria</taxon>
        <taxon>Bacillati</taxon>
        <taxon>Bacillota</taxon>
        <taxon>Clostridia</taxon>
        <taxon>Halanaerobiales</taxon>
        <taxon>Halanaerobiaceae</taxon>
        <taxon>Iocasia</taxon>
    </lineage>
</organism>
<dbReference type="CDD" id="cd12113">
    <property type="entry name" value="PHP_PolIIIA_DnaE3"/>
    <property type="match status" value="1"/>
</dbReference>
<dbReference type="Pfam" id="PF01336">
    <property type="entry name" value="tRNA_anti-codon"/>
    <property type="match status" value="1"/>
</dbReference>
<dbReference type="NCBIfam" id="TIGR00594">
    <property type="entry name" value="polc"/>
    <property type="match status" value="1"/>
</dbReference>
<dbReference type="CDD" id="cd04485">
    <property type="entry name" value="DnaE_OBF"/>
    <property type="match status" value="1"/>
</dbReference>
<dbReference type="InterPro" id="IPR004365">
    <property type="entry name" value="NA-bd_OB_tRNA"/>
</dbReference>
<reference evidence="12" key="1">
    <citation type="submission" date="2019-12" db="EMBL/GenBank/DDBJ databases">
        <authorList>
            <person name="zhang j."/>
            <person name="sun C.M."/>
        </authorList>
    </citation>
    <scope>NUCLEOTIDE SEQUENCE</scope>
    <source>
        <strain evidence="12">NS-1</strain>
    </source>
</reference>
<accession>A0A8A7KAY2</accession>
<gene>
    <name evidence="12" type="ORF">GM661_14005</name>
</gene>
<dbReference type="GO" id="GO:0003887">
    <property type="term" value="F:DNA-directed DNA polymerase activity"/>
    <property type="evidence" value="ECO:0007669"/>
    <property type="project" value="UniProtKB-KW"/>
</dbReference>
<dbReference type="Proteomes" id="UP000665020">
    <property type="component" value="Chromosome"/>
</dbReference>
<dbReference type="InterPro" id="IPR012340">
    <property type="entry name" value="NA-bd_OB-fold"/>
</dbReference>
<keyword evidence="13" id="KW-1185">Reference proteome</keyword>
<evidence type="ECO:0000256" key="3">
    <source>
        <dbReference type="ARBA" id="ARBA00012417"/>
    </source>
</evidence>
<dbReference type="RefSeq" id="WP_230867392.1">
    <property type="nucleotide sequence ID" value="NZ_CP046640.1"/>
</dbReference>
<proteinExistence type="inferred from homology"/>
<keyword evidence="8" id="KW-0239">DNA-directed DNA polymerase</keyword>
<dbReference type="NCBIfam" id="NF005298">
    <property type="entry name" value="PRK06826.1"/>
    <property type="match status" value="1"/>
</dbReference>
<dbReference type="PANTHER" id="PTHR32294:SF0">
    <property type="entry name" value="DNA POLYMERASE III SUBUNIT ALPHA"/>
    <property type="match status" value="1"/>
</dbReference>
<evidence type="ECO:0000256" key="6">
    <source>
        <dbReference type="ARBA" id="ARBA00022695"/>
    </source>
</evidence>
<dbReference type="AlphaFoldDB" id="A0A8A7KAY2"/>
<evidence type="ECO:0000313" key="12">
    <source>
        <dbReference type="EMBL" id="QTL98993.1"/>
    </source>
</evidence>
<evidence type="ECO:0000256" key="2">
    <source>
        <dbReference type="ARBA" id="ARBA00009496"/>
    </source>
</evidence>
<dbReference type="GO" id="GO:0006260">
    <property type="term" value="P:DNA replication"/>
    <property type="evidence" value="ECO:0007669"/>
    <property type="project" value="UniProtKB-KW"/>
</dbReference>
<dbReference type="GO" id="GO:0005737">
    <property type="term" value="C:cytoplasm"/>
    <property type="evidence" value="ECO:0007669"/>
    <property type="project" value="UniProtKB-SubCell"/>
</dbReference>
<evidence type="ECO:0000256" key="1">
    <source>
        <dbReference type="ARBA" id="ARBA00004496"/>
    </source>
</evidence>
<comment type="catalytic activity">
    <reaction evidence="10">
        <text>DNA(n) + a 2'-deoxyribonucleoside 5'-triphosphate = DNA(n+1) + diphosphate</text>
        <dbReference type="Rhea" id="RHEA:22508"/>
        <dbReference type="Rhea" id="RHEA-COMP:17339"/>
        <dbReference type="Rhea" id="RHEA-COMP:17340"/>
        <dbReference type="ChEBI" id="CHEBI:33019"/>
        <dbReference type="ChEBI" id="CHEBI:61560"/>
        <dbReference type="ChEBI" id="CHEBI:173112"/>
        <dbReference type="EC" id="2.7.7.7"/>
    </reaction>
</comment>
<evidence type="ECO:0000256" key="8">
    <source>
        <dbReference type="ARBA" id="ARBA00022932"/>
    </source>
</evidence>
<evidence type="ECO:0000256" key="4">
    <source>
        <dbReference type="ARBA" id="ARBA00019114"/>
    </source>
</evidence>
<dbReference type="Gene3D" id="1.10.10.1600">
    <property type="entry name" value="Bacterial DNA polymerase III alpha subunit, thumb domain"/>
    <property type="match status" value="1"/>
</dbReference>